<dbReference type="Proteomes" id="UP001138921">
    <property type="component" value="Unassembled WGS sequence"/>
</dbReference>
<dbReference type="GO" id="GO:0005886">
    <property type="term" value="C:plasma membrane"/>
    <property type="evidence" value="ECO:0007669"/>
    <property type="project" value="UniProtKB-SubCell"/>
</dbReference>
<dbReference type="PANTHER" id="PTHR42920:SF11">
    <property type="entry name" value="INNER MEMBRANE PROTEIN YTFF"/>
    <property type="match status" value="1"/>
</dbReference>
<feature type="transmembrane region" description="Helical" evidence="6">
    <location>
        <begin position="67"/>
        <end position="88"/>
    </location>
</feature>
<comment type="subcellular location">
    <subcellularLocation>
        <location evidence="1">Cell membrane</location>
        <topology evidence="1">Multi-pass membrane protein</topology>
    </subcellularLocation>
</comment>
<keyword evidence="4 6" id="KW-1133">Transmembrane helix</keyword>
<protein>
    <submittedName>
        <fullName evidence="8">DMT family transporter</fullName>
    </submittedName>
</protein>
<sequence length="310" mass="33421">MQRNAYVLLLATTLFWGGNAVAGKLAVGHASPMLLTSLRWAFAAALLGAVGWSRLRADWAVARKHIWLLIALGGLGFTAFNAALYSALNFTSAINASIEQAGMPMVIFAANFILFRMRVTWGQILGFLLSLTGIALTASHGDLRTLLALDMNFGDALMLIAVLVYSAYTVALRFKPDIHWQSLMIVMTSAAFVTSIPFVVWEIGTGRAIVPDTLGWAITAYMVLFPSILAQIFYIRGVELIGANRAGLFINMVPIFGTLLSVMIIGEDFQLYHAVAIALVLGGIWLAEHSGRKMASAEELLAADKPGADA</sequence>
<dbReference type="InterPro" id="IPR037185">
    <property type="entry name" value="EmrE-like"/>
</dbReference>
<evidence type="ECO:0000256" key="1">
    <source>
        <dbReference type="ARBA" id="ARBA00004651"/>
    </source>
</evidence>
<feature type="domain" description="EamA" evidence="7">
    <location>
        <begin position="5"/>
        <end position="137"/>
    </location>
</feature>
<evidence type="ECO:0000259" key="7">
    <source>
        <dbReference type="Pfam" id="PF00892"/>
    </source>
</evidence>
<evidence type="ECO:0000256" key="6">
    <source>
        <dbReference type="SAM" id="Phobius"/>
    </source>
</evidence>
<feature type="transmembrane region" description="Helical" evidence="6">
    <location>
        <begin position="121"/>
        <end position="141"/>
    </location>
</feature>
<gene>
    <name evidence="8" type="ORF">J1C56_19040</name>
</gene>
<evidence type="ECO:0000256" key="2">
    <source>
        <dbReference type="ARBA" id="ARBA00022475"/>
    </source>
</evidence>
<dbReference type="InterPro" id="IPR000620">
    <property type="entry name" value="EamA_dom"/>
</dbReference>
<keyword evidence="3 6" id="KW-0812">Transmembrane</keyword>
<keyword evidence="5 6" id="KW-0472">Membrane</keyword>
<accession>A0A9X1ADC0</accession>
<feature type="transmembrane region" description="Helical" evidence="6">
    <location>
        <begin position="213"/>
        <end position="234"/>
    </location>
</feature>
<organism evidence="8 9">
    <name type="scientific">Aminobacter anthyllidis</name>
    <dbReference type="NCBI Taxonomy" id="1035067"/>
    <lineage>
        <taxon>Bacteria</taxon>
        <taxon>Pseudomonadati</taxon>
        <taxon>Pseudomonadota</taxon>
        <taxon>Alphaproteobacteria</taxon>
        <taxon>Hyphomicrobiales</taxon>
        <taxon>Phyllobacteriaceae</taxon>
        <taxon>Aminobacter</taxon>
    </lineage>
</organism>
<dbReference type="EMBL" id="JAFLWW010000005">
    <property type="protein sequence ID" value="MBT1157694.1"/>
    <property type="molecule type" value="Genomic_DNA"/>
</dbReference>
<keyword evidence="2" id="KW-1003">Cell membrane</keyword>
<evidence type="ECO:0000313" key="9">
    <source>
        <dbReference type="Proteomes" id="UP001138921"/>
    </source>
</evidence>
<feature type="transmembrane region" description="Helical" evidence="6">
    <location>
        <begin position="94"/>
        <end position="114"/>
    </location>
</feature>
<reference evidence="8" key="1">
    <citation type="journal article" date="2021" name="Microorganisms">
        <title>Phylogenomic Reconstruction and Metabolic Potential of the Genus Aminobacter.</title>
        <authorList>
            <person name="Artuso I."/>
            <person name="Turrini P."/>
            <person name="Pirolo M."/>
            <person name="Lugli G.A."/>
            <person name="Ventura M."/>
            <person name="Visca P."/>
        </authorList>
    </citation>
    <scope>NUCLEOTIDE SEQUENCE</scope>
    <source>
        <strain evidence="8">LMG 26462</strain>
    </source>
</reference>
<feature type="transmembrane region" description="Helical" evidence="6">
    <location>
        <begin position="271"/>
        <end position="287"/>
    </location>
</feature>
<feature type="transmembrane region" description="Helical" evidence="6">
    <location>
        <begin position="183"/>
        <end position="201"/>
    </location>
</feature>
<feature type="transmembrane region" description="Helical" evidence="6">
    <location>
        <begin position="153"/>
        <end position="171"/>
    </location>
</feature>
<feature type="transmembrane region" description="Helical" evidence="6">
    <location>
        <begin position="246"/>
        <end position="265"/>
    </location>
</feature>
<comment type="caution">
    <text evidence="8">The sequence shown here is derived from an EMBL/GenBank/DDBJ whole genome shotgun (WGS) entry which is preliminary data.</text>
</comment>
<dbReference type="SUPFAM" id="SSF103481">
    <property type="entry name" value="Multidrug resistance efflux transporter EmrE"/>
    <property type="match status" value="2"/>
</dbReference>
<evidence type="ECO:0000256" key="4">
    <source>
        <dbReference type="ARBA" id="ARBA00022989"/>
    </source>
</evidence>
<name>A0A9X1ADC0_9HYPH</name>
<dbReference type="Pfam" id="PF00892">
    <property type="entry name" value="EamA"/>
    <property type="match status" value="2"/>
</dbReference>
<feature type="domain" description="EamA" evidence="7">
    <location>
        <begin position="153"/>
        <end position="286"/>
    </location>
</feature>
<evidence type="ECO:0000256" key="5">
    <source>
        <dbReference type="ARBA" id="ARBA00023136"/>
    </source>
</evidence>
<evidence type="ECO:0000256" key="3">
    <source>
        <dbReference type="ARBA" id="ARBA00022692"/>
    </source>
</evidence>
<feature type="transmembrane region" description="Helical" evidence="6">
    <location>
        <begin position="38"/>
        <end position="55"/>
    </location>
</feature>
<proteinExistence type="predicted"/>
<keyword evidence="9" id="KW-1185">Reference proteome</keyword>
<evidence type="ECO:0000313" key="8">
    <source>
        <dbReference type="EMBL" id="MBT1157694.1"/>
    </source>
</evidence>
<dbReference type="InterPro" id="IPR051258">
    <property type="entry name" value="Diverse_Substrate_Transporter"/>
</dbReference>
<dbReference type="PANTHER" id="PTHR42920">
    <property type="entry name" value="OS03G0707200 PROTEIN-RELATED"/>
    <property type="match status" value="1"/>
</dbReference>
<reference evidence="8" key="2">
    <citation type="submission" date="2021-03" db="EMBL/GenBank/DDBJ databases">
        <authorList>
            <person name="Artuso I."/>
            <person name="Turrini P."/>
            <person name="Pirolo M."/>
            <person name="Lugli G.A."/>
            <person name="Ventura M."/>
            <person name="Visca P."/>
        </authorList>
    </citation>
    <scope>NUCLEOTIDE SEQUENCE</scope>
    <source>
        <strain evidence="8">LMG 26462</strain>
    </source>
</reference>
<dbReference type="AlphaFoldDB" id="A0A9X1ADC0"/>
<dbReference type="RefSeq" id="WP_214391620.1">
    <property type="nucleotide sequence ID" value="NZ_JAFLWW010000005.1"/>
</dbReference>